<protein>
    <submittedName>
        <fullName evidence="1">Uncharacterized protein</fullName>
    </submittedName>
</protein>
<evidence type="ECO:0000313" key="1">
    <source>
        <dbReference type="EMBL" id="ADX42564.1"/>
    </source>
</evidence>
<accession>G4W976</accession>
<name>G4W976_9CAUD</name>
<dbReference type="RefSeq" id="YP_007237956.1">
    <property type="nucleotide sequence ID" value="NC_019930.1"/>
</dbReference>
<dbReference type="Proteomes" id="UP000002653">
    <property type="component" value="Segment"/>
</dbReference>
<keyword evidence="2" id="KW-1185">Reference proteome</keyword>
<proteinExistence type="predicted"/>
<dbReference type="KEGG" id="vg:14297469"/>
<dbReference type="GeneID" id="14297469"/>
<evidence type="ECO:0000313" key="2">
    <source>
        <dbReference type="Proteomes" id="UP000002653"/>
    </source>
</evidence>
<dbReference type="EMBL" id="HQ225832">
    <property type="protein sequence ID" value="ADX42564.1"/>
    <property type="molecule type" value="Genomic_DNA"/>
</dbReference>
<reference evidence="1 2" key="1">
    <citation type="journal article" date="2012" name="Virus Genes">
        <title>Isolation and complete genome sequence of a bacteriophage lysing Tetrasphaera jenkinsii, a filamentous bacteria responsible for bulking in activated sludge.</title>
        <authorList>
            <person name="Petrovski S."/>
            <person name="Tillett D."/>
            <person name="Seviour R.J."/>
        </authorList>
    </citation>
    <scope>NUCLEOTIDE SEQUENCE [LARGE SCALE GENOMIC DNA]</scope>
</reference>
<organism evidence="1 2">
    <name type="scientific">Tetrasphaera phage TJE1</name>
    <dbReference type="NCBI Taxonomy" id="981335"/>
    <lineage>
        <taxon>Viruses</taxon>
        <taxon>Duplodnaviria</taxon>
        <taxon>Heunggongvirae</taxon>
        <taxon>Uroviricota</taxon>
        <taxon>Caudoviricetes</taxon>
        <taxon>Tijeunavirus</taxon>
        <taxon>Tijeunavirus TJE1</taxon>
    </lineage>
</organism>
<sequence length="105" mass="11489">MKNTDLPVFQELQLVQGSSFSFPFFLGVPTSGYQFSAYLNVPDSGLILFEVQNNDPQNGGLSLNLPATTTVEIPGGTYPWQFSFTDLGGFVTTWYQGTVLVLNQA</sequence>